<accession>A0A538TJL2</accession>
<comment type="similarity">
    <text evidence="5">Belongs to the enoyl-CoA hydratase/isomerase family. MenB subfamily.</text>
</comment>
<dbReference type="FunFam" id="3.90.226.10:FF:000003">
    <property type="entry name" value="1,4-dihydroxy-2-naphthoyl-CoA synthase"/>
    <property type="match status" value="1"/>
</dbReference>
<feature type="binding site" description="in other chain" evidence="5">
    <location>
        <position position="152"/>
    </location>
    <ligand>
        <name>substrate</name>
        <note>ligand shared between two neighboring subunits</note>
    </ligand>
</feature>
<feature type="binding site" description="in other chain" evidence="5">
    <location>
        <begin position="76"/>
        <end position="80"/>
    </location>
    <ligand>
        <name>substrate</name>
        <note>ligand shared between two neighboring subunits</note>
    </ligand>
</feature>
<feature type="binding site" description="in other chain" evidence="5">
    <location>
        <position position="146"/>
    </location>
    <ligand>
        <name>substrate</name>
        <note>ligand shared between two neighboring subunits</note>
    </ligand>
</feature>
<feature type="binding site" evidence="5">
    <location>
        <position position="249"/>
    </location>
    <ligand>
        <name>substrate</name>
        <note>ligand shared between two neighboring subunits</note>
    </ligand>
</feature>
<protein>
    <recommendedName>
        <fullName evidence="4 5">1,4-dihydroxy-2-naphthoyl-CoA synthase</fullName>
        <shortName evidence="5">DHNA-CoA synthase</shortName>
        <ecNumber evidence="4 5">4.1.3.36</ecNumber>
    </recommendedName>
</protein>
<dbReference type="InterPro" id="IPR001753">
    <property type="entry name" value="Enoyl-CoA_hydra/iso"/>
</dbReference>
<dbReference type="UniPathway" id="UPA00079"/>
<dbReference type="EMBL" id="VBOZ01000029">
    <property type="protein sequence ID" value="TMQ63816.1"/>
    <property type="molecule type" value="Genomic_DNA"/>
</dbReference>
<comment type="function">
    <text evidence="3 5">Converts o-succinylbenzoyl-CoA (OSB-CoA) to 1,4-dihydroxy-2-naphthoyl-CoA (DHNA-CoA).</text>
</comment>
<dbReference type="CDD" id="cd06558">
    <property type="entry name" value="crotonase-like"/>
    <property type="match status" value="1"/>
</dbReference>
<feature type="binding site" evidence="5">
    <location>
        <begin position="145"/>
        <end position="147"/>
    </location>
    <ligand>
        <name>hydrogencarbonate</name>
        <dbReference type="ChEBI" id="CHEBI:17544"/>
    </ligand>
</feature>
<evidence type="ECO:0000256" key="4">
    <source>
        <dbReference type="ARBA" id="ARBA00066833"/>
    </source>
</evidence>
<dbReference type="GO" id="GO:0008935">
    <property type="term" value="F:1,4-dihydroxy-2-naphthoyl-CoA synthase activity"/>
    <property type="evidence" value="ECO:0007669"/>
    <property type="project" value="UniProtKB-UniRule"/>
</dbReference>
<dbReference type="PANTHER" id="PTHR43113:SF1">
    <property type="entry name" value="1,4-DIHYDROXY-2-NAPHTHOYL-COA SYNTHASE, PEROXISOMAL"/>
    <property type="match status" value="1"/>
</dbReference>
<feature type="binding site" description="in other chain" evidence="5">
    <location>
        <position position="37"/>
    </location>
    <ligand>
        <name>substrate</name>
        <note>ligand shared between two neighboring subunits</note>
    </ligand>
</feature>
<dbReference type="GO" id="GO:0009234">
    <property type="term" value="P:menaquinone biosynthetic process"/>
    <property type="evidence" value="ECO:0007669"/>
    <property type="project" value="UniProtKB-UniRule"/>
</dbReference>
<dbReference type="HAMAP" id="MF_01934">
    <property type="entry name" value="MenB"/>
    <property type="match status" value="1"/>
</dbReference>
<name>A0A538TJL2_UNCEI</name>
<comment type="caution">
    <text evidence="5">Lacks conserved residue(s) required for the propagation of feature annotation.</text>
</comment>
<gene>
    <name evidence="5 6" type="primary">menB</name>
    <name evidence="6" type="ORF">E6K79_09240</name>
</gene>
<dbReference type="NCBIfam" id="NF005637">
    <property type="entry name" value="PRK07396.1"/>
    <property type="match status" value="1"/>
</dbReference>
<dbReference type="FunFam" id="1.10.12.10:FF:000003">
    <property type="entry name" value="1,4-dihydroxy-2-naphthoyl-CoA synthase"/>
    <property type="match status" value="1"/>
</dbReference>
<evidence type="ECO:0000256" key="5">
    <source>
        <dbReference type="HAMAP-Rule" id="MF_01934"/>
    </source>
</evidence>
<dbReference type="Gene3D" id="3.90.226.10">
    <property type="entry name" value="2-enoyl-CoA Hydratase, Chain A, domain 1"/>
    <property type="match status" value="1"/>
</dbReference>
<dbReference type="PANTHER" id="PTHR43113">
    <property type="entry name" value="NUCLEOSIDE-DIPHOSPHATE-SUGAR EPIMERASE"/>
    <property type="match status" value="1"/>
</dbReference>
<evidence type="ECO:0000313" key="7">
    <source>
        <dbReference type="Proteomes" id="UP000317691"/>
    </source>
</evidence>
<feature type="binding site" description="in other chain" evidence="5">
    <location>
        <position position="88"/>
    </location>
    <ligand>
        <name>substrate</name>
        <note>ligand shared between two neighboring subunits</note>
    </ligand>
</feature>
<comment type="pathway">
    <text evidence="5">Quinol/quinone metabolism; menaquinone biosynthesis.</text>
</comment>
<dbReference type="SUPFAM" id="SSF52096">
    <property type="entry name" value="ClpP/crotonase"/>
    <property type="match status" value="1"/>
</dbReference>
<dbReference type="Pfam" id="PF00378">
    <property type="entry name" value="ECH_1"/>
    <property type="match status" value="1"/>
</dbReference>
<evidence type="ECO:0000256" key="3">
    <source>
        <dbReference type="ARBA" id="ARBA00054238"/>
    </source>
</evidence>
<dbReference type="InterPro" id="IPR029045">
    <property type="entry name" value="ClpP/crotonase-like_dom_sf"/>
</dbReference>
<feature type="site" description="Important for catalysis" evidence="5">
    <location>
        <position position="88"/>
    </location>
</feature>
<evidence type="ECO:0000256" key="2">
    <source>
        <dbReference type="ARBA" id="ARBA00023239"/>
    </source>
</evidence>
<comment type="cofactor">
    <cofactor evidence="5">
        <name>hydrogencarbonate</name>
        <dbReference type="ChEBI" id="CHEBI:17544"/>
    </cofactor>
</comment>
<dbReference type="EC" id="4.1.3.36" evidence="4 5"/>
<dbReference type="NCBIfam" id="TIGR01929">
    <property type="entry name" value="menB"/>
    <property type="match status" value="1"/>
</dbReference>
<comment type="catalytic activity">
    <reaction evidence="1 5">
        <text>2-succinylbenzoyl-CoA + H(+) = 1,4-dihydroxy-2-naphthoyl-CoA + H2O</text>
        <dbReference type="Rhea" id="RHEA:26562"/>
        <dbReference type="ChEBI" id="CHEBI:15377"/>
        <dbReference type="ChEBI" id="CHEBI:15378"/>
        <dbReference type="ChEBI" id="CHEBI:57364"/>
        <dbReference type="ChEBI" id="CHEBI:58897"/>
        <dbReference type="EC" id="4.1.3.36"/>
    </reaction>
</comment>
<dbReference type="InterPro" id="IPR010198">
    <property type="entry name" value="DHNA-CoA_synthase_MenB"/>
</dbReference>
<dbReference type="AlphaFoldDB" id="A0A538TJL2"/>
<dbReference type="UniPathway" id="UPA01057">
    <property type="reaction ID" value="UER00167"/>
</dbReference>
<dbReference type="Proteomes" id="UP000317691">
    <property type="component" value="Unassembled WGS sequence"/>
</dbReference>
<proteinExistence type="inferred from homology"/>
<dbReference type="GO" id="GO:0005829">
    <property type="term" value="C:cytosol"/>
    <property type="evidence" value="ECO:0007669"/>
    <property type="project" value="TreeGrafter"/>
</dbReference>
<feature type="binding site" description="in other chain" evidence="5">
    <location>
        <begin position="120"/>
        <end position="124"/>
    </location>
    <ligand>
        <name>substrate</name>
        <note>ligand shared between two neighboring subunits</note>
    </ligand>
</feature>
<dbReference type="Gene3D" id="1.10.12.10">
    <property type="entry name" value="Lyase 2-enoyl-coa Hydratase, Chain A, domain 2"/>
    <property type="match status" value="1"/>
</dbReference>
<sequence length="276" mass="30242">MPVATTVAWKNAKTYQDILYEKADGIAKVTINRPDVRNAFRPQTVREMIEAFDDAREDPEIGVVILTGAGEEAFCSGGDQRVRGAAGYVGDDQVPRLNVLDLQKRIRALPKPVIAMVAGFAIGGGHVLHVVCDLTVAAENARFGQTGPKVGSFDGGFGAAYLARIVGQKKAREIWYLCRQYDAKEALAMGLVNAVVPLERLEEETVSWCREILAMSPMALRCLKAALNADCDGQAGLQEFAGNATLLYYMSEEAQEGRNAYLERRKPDFTKFPRLP</sequence>
<keyword evidence="5" id="KW-0474">Menaquinone biosynthesis</keyword>
<organism evidence="6 7">
    <name type="scientific">Eiseniibacteriota bacterium</name>
    <dbReference type="NCBI Taxonomy" id="2212470"/>
    <lineage>
        <taxon>Bacteria</taxon>
        <taxon>Candidatus Eiseniibacteriota</taxon>
    </lineage>
</organism>
<comment type="pathway">
    <text evidence="5">Quinol/quinone metabolism; 1,4-dihydroxy-2-naphthoate biosynthesis; 1,4-dihydroxy-2-naphthoate from chorismate: step 6/7.</text>
</comment>
<keyword evidence="2 5" id="KW-0456">Lyase</keyword>
<comment type="caution">
    <text evidence="6">The sequence shown here is derived from an EMBL/GenBank/DDBJ whole genome shotgun (WGS) entry which is preliminary data.</text>
</comment>
<evidence type="ECO:0000313" key="6">
    <source>
        <dbReference type="EMBL" id="TMQ63816.1"/>
    </source>
</evidence>
<feature type="site" description="Important for catalysis" evidence="5">
    <location>
        <position position="249"/>
    </location>
</feature>
<reference evidence="6 7" key="1">
    <citation type="journal article" date="2019" name="Nat. Microbiol.">
        <title>Mediterranean grassland soil C-N compound turnover is dependent on rainfall and depth, and is mediated by genomically divergent microorganisms.</title>
        <authorList>
            <person name="Diamond S."/>
            <person name="Andeer P.F."/>
            <person name="Li Z."/>
            <person name="Crits-Christoph A."/>
            <person name="Burstein D."/>
            <person name="Anantharaman K."/>
            <person name="Lane K.R."/>
            <person name="Thomas B.C."/>
            <person name="Pan C."/>
            <person name="Northen T.R."/>
            <person name="Banfield J.F."/>
        </authorList>
    </citation>
    <scope>NUCLEOTIDE SEQUENCE [LARGE SCALE GENOMIC DNA]</scope>
    <source>
        <strain evidence="6">WS_9</strain>
    </source>
</reference>
<dbReference type="PROSITE" id="PS00166">
    <property type="entry name" value="ENOYL_COA_HYDRATASE"/>
    <property type="match status" value="1"/>
</dbReference>
<dbReference type="InterPro" id="IPR014748">
    <property type="entry name" value="Enoyl-CoA_hydra_C"/>
</dbReference>
<dbReference type="InterPro" id="IPR018376">
    <property type="entry name" value="Enoyl-CoA_hyd/isom_CS"/>
</dbReference>
<evidence type="ECO:0000256" key="1">
    <source>
        <dbReference type="ARBA" id="ARBA00000177"/>
    </source>
</evidence>